<comment type="caution">
    <text evidence="9">The sequence shown here is derived from an EMBL/GenBank/DDBJ whole genome shotgun (WGS) entry which is preliminary data.</text>
</comment>
<evidence type="ECO:0000256" key="4">
    <source>
        <dbReference type="ARBA" id="ARBA00022692"/>
    </source>
</evidence>
<keyword evidence="4 7" id="KW-0812">Transmembrane</keyword>
<keyword evidence="10" id="KW-1185">Reference proteome</keyword>
<dbReference type="PANTHER" id="PTHR48090:SF1">
    <property type="entry name" value="PROPHAGE BACTOPRENOL GLUCOSYL TRANSFERASE HOMOLOG"/>
    <property type="match status" value="1"/>
</dbReference>
<organism evidence="9 10">
    <name type="scientific">Martelella alba</name>
    <dbReference type="NCBI Taxonomy" id="2590451"/>
    <lineage>
        <taxon>Bacteria</taxon>
        <taxon>Pseudomonadati</taxon>
        <taxon>Pseudomonadota</taxon>
        <taxon>Alphaproteobacteria</taxon>
        <taxon>Hyphomicrobiales</taxon>
        <taxon>Aurantimonadaceae</taxon>
        <taxon>Martelella</taxon>
    </lineage>
</organism>
<dbReference type="InterPro" id="IPR029044">
    <property type="entry name" value="Nucleotide-diphossugar_trans"/>
</dbReference>
<evidence type="ECO:0000256" key="5">
    <source>
        <dbReference type="ARBA" id="ARBA00022989"/>
    </source>
</evidence>
<dbReference type="InterPro" id="IPR050256">
    <property type="entry name" value="Glycosyltransferase_2"/>
</dbReference>
<comment type="subcellular location">
    <subcellularLocation>
        <location evidence="1">Membrane</location>
        <topology evidence="1">Multi-pass membrane protein</topology>
    </subcellularLocation>
</comment>
<keyword evidence="6 7" id="KW-0472">Membrane</keyword>
<keyword evidence="3 9" id="KW-0808">Transferase</keyword>
<evidence type="ECO:0000256" key="3">
    <source>
        <dbReference type="ARBA" id="ARBA00022679"/>
    </source>
</evidence>
<keyword evidence="5 7" id="KW-1133">Transmembrane helix</keyword>
<sequence>MSALALSIVVPVYNEAPNLANLIARLNMLSEKLRQAHGLDISYIFVDDGSRDDSYAVLTSLDFQGNPARILQFSRNFGKEAALSAGIDASVGADATIFMDADLQHPPELVVEMVEIWLRDDVDSVYTYKSDRLASEGLARSVFSRMFYKTMNRGGRYQLVEGAGDFRLVNRRFADALRRLPESERFMKGLYAWVGFTQRGIPLTPPPREHGVSSFNTLKLLTMSFDALTSFTTAPLRLMALTGVCIALLSGLYGIYIVLERLFFESSGIGISSILTLVSFFGGVQMIFLGLLGEYVGKAVLEAKRRPCYLIAEDRTIAVAKVATTPDPRTEGSIAEG</sequence>
<dbReference type="Proteomes" id="UP000318801">
    <property type="component" value="Unassembled WGS sequence"/>
</dbReference>
<evidence type="ECO:0000256" key="7">
    <source>
        <dbReference type="SAM" id="Phobius"/>
    </source>
</evidence>
<dbReference type="EMBL" id="VHLG01000003">
    <property type="protein sequence ID" value="TPW31592.1"/>
    <property type="molecule type" value="Genomic_DNA"/>
</dbReference>
<dbReference type="GO" id="GO:0016757">
    <property type="term" value="F:glycosyltransferase activity"/>
    <property type="evidence" value="ECO:0007669"/>
    <property type="project" value="UniProtKB-KW"/>
</dbReference>
<evidence type="ECO:0000313" key="9">
    <source>
        <dbReference type="EMBL" id="TPW31592.1"/>
    </source>
</evidence>
<reference evidence="9 10" key="1">
    <citation type="submission" date="2019-06" db="EMBL/GenBank/DDBJ databases">
        <authorList>
            <person name="Li M."/>
        </authorList>
    </citation>
    <scope>NUCLEOTIDE SEQUENCE [LARGE SCALE GENOMIC DNA]</scope>
    <source>
        <strain evidence="9 10">BGMRC2036</strain>
    </source>
</reference>
<dbReference type="OrthoDB" id="9807795at2"/>
<evidence type="ECO:0000256" key="6">
    <source>
        <dbReference type="ARBA" id="ARBA00023136"/>
    </source>
</evidence>
<evidence type="ECO:0000256" key="2">
    <source>
        <dbReference type="ARBA" id="ARBA00022676"/>
    </source>
</evidence>
<evidence type="ECO:0000259" key="8">
    <source>
        <dbReference type="Pfam" id="PF00535"/>
    </source>
</evidence>
<evidence type="ECO:0000256" key="1">
    <source>
        <dbReference type="ARBA" id="ARBA00004141"/>
    </source>
</evidence>
<dbReference type="CDD" id="cd04187">
    <property type="entry name" value="DPM1_like_bac"/>
    <property type="match status" value="1"/>
</dbReference>
<feature type="domain" description="Glycosyltransferase 2-like" evidence="8">
    <location>
        <begin position="7"/>
        <end position="175"/>
    </location>
</feature>
<dbReference type="Gene3D" id="3.90.550.10">
    <property type="entry name" value="Spore Coat Polysaccharide Biosynthesis Protein SpsA, Chain A"/>
    <property type="match status" value="1"/>
</dbReference>
<keyword evidence="2" id="KW-0328">Glycosyltransferase</keyword>
<dbReference type="AlphaFoldDB" id="A0A506UB07"/>
<dbReference type="InterPro" id="IPR001173">
    <property type="entry name" value="Glyco_trans_2-like"/>
</dbReference>
<dbReference type="SUPFAM" id="SSF53448">
    <property type="entry name" value="Nucleotide-diphospho-sugar transferases"/>
    <property type="match status" value="1"/>
</dbReference>
<feature type="transmembrane region" description="Helical" evidence="7">
    <location>
        <begin position="271"/>
        <end position="296"/>
    </location>
</feature>
<name>A0A506UB07_9HYPH</name>
<dbReference type="GO" id="GO:0005886">
    <property type="term" value="C:plasma membrane"/>
    <property type="evidence" value="ECO:0007669"/>
    <property type="project" value="TreeGrafter"/>
</dbReference>
<evidence type="ECO:0000313" key="10">
    <source>
        <dbReference type="Proteomes" id="UP000318801"/>
    </source>
</evidence>
<protein>
    <submittedName>
        <fullName evidence="9">Glycosyltransferase family 2 protein</fullName>
    </submittedName>
</protein>
<gene>
    <name evidence="9" type="ORF">FJU08_07525</name>
</gene>
<dbReference type="PANTHER" id="PTHR48090">
    <property type="entry name" value="UNDECAPRENYL-PHOSPHATE 4-DEOXY-4-FORMAMIDO-L-ARABINOSE TRANSFERASE-RELATED"/>
    <property type="match status" value="1"/>
</dbReference>
<dbReference type="RefSeq" id="WP_141148361.1">
    <property type="nucleotide sequence ID" value="NZ_VHLG01000003.1"/>
</dbReference>
<feature type="transmembrane region" description="Helical" evidence="7">
    <location>
        <begin position="238"/>
        <end position="259"/>
    </location>
</feature>
<accession>A0A506UB07</accession>
<proteinExistence type="predicted"/>
<dbReference type="Pfam" id="PF00535">
    <property type="entry name" value="Glycos_transf_2"/>
    <property type="match status" value="1"/>
</dbReference>